<name>A0A132N2I1_9ACTN</name>
<feature type="region of interest" description="Disordered" evidence="2">
    <location>
        <begin position="91"/>
        <end position="111"/>
    </location>
</feature>
<sequence>MKNPVGPVLRMSDDVDAIVAAIMDDNPGKEITVVDRGAYTRVSGEGELRLTRESIQRHLGREFEMRQLEGLMSAFAGRIEVTTEEVRWRLKGSGAAPSATTTTHPIQEESA</sequence>
<organism evidence="4 8">
    <name type="scientific">Carbonactinospora thermoautotrophica</name>
    <dbReference type="NCBI Taxonomy" id="1469144"/>
    <lineage>
        <taxon>Bacteria</taxon>
        <taxon>Bacillati</taxon>
        <taxon>Actinomycetota</taxon>
        <taxon>Actinomycetes</taxon>
        <taxon>Kitasatosporales</taxon>
        <taxon>Carbonactinosporaceae</taxon>
        <taxon>Carbonactinospora</taxon>
    </lineage>
</organism>
<dbReference type="RefSeq" id="WP_066886138.1">
    <property type="nucleotide sequence ID" value="NZ_JYIJ01000015.1"/>
</dbReference>
<dbReference type="OrthoDB" id="9805636at2"/>
<accession>A0A132N2I1</accession>
<dbReference type="Gene3D" id="3.90.56.10">
    <property type="entry name" value="Monooxygenase component MmoB/DmpM"/>
    <property type="match status" value="1"/>
</dbReference>
<dbReference type="Pfam" id="PF02406">
    <property type="entry name" value="MmoB_DmpM"/>
    <property type="match status" value="1"/>
</dbReference>
<evidence type="ECO:0000256" key="2">
    <source>
        <dbReference type="SAM" id="MobiDB-lite"/>
    </source>
</evidence>
<dbReference type="STRING" id="1469144.LI90_1609"/>
<keyword evidence="3" id="KW-0503">Monooxygenase</keyword>
<dbReference type="InterPro" id="IPR003454">
    <property type="entry name" value="MOase_MmoB_DmpM"/>
</dbReference>
<evidence type="ECO:0000313" key="3">
    <source>
        <dbReference type="EMBL" id="KWW99969.1"/>
    </source>
</evidence>
<evidence type="ECO:0000313" key="5">
    <source>
        <dbReference type="EMBL" id="KWX04921.1"/>
    </source>
</evidence>
<dbReference type="SUPFAM" id="SSF56029">
    <property type="entry name" value="Monooxygenase (hydroxylase) regulatory protein"/>
    <property type="match status" value="1"/>
</dbReference>
<reference evidence="3" key="4">
    <citation type="submission" date="2015-04" db="EMBL/GenBank/DDBJ databases">
        <title>Physiological reanalysis, assessment of diazotrophy, and genome sequences of multiple isolates of Streptomyces thermoautotrophicus.</title>
        <authorList>
            <person name="MacKellar D.C."/>
            <person name="Lieber L."/>
            <person name="Norman J."/>
            <person name="Bolger A."/>
            <person name="Tobin C."/>
            <person name="Murray J.W."/>
            <person name="Woodward J."/>
            <person name="Friesen M."/>
            <person name="Prell J."/>
        </authorList>
    </citation>
    <scope>NUCLEOTIDE SEQUENCE [LARGE SCALE GENOMIC DNA]</scope>
    <source>
        <strain evidence="3">H1</strain>
    </source>
</reference>
<protein>
    <submittedName>
        <fullName evidence="3">Monooxygenase component MmoB/DmpM</fullName>
    </submittedName>
</protein>
<comment type="caution">
    <text evidence="4">The sequence shown here is derived from an EMBL/GenBank/DDBJ whole genome shotgun (WGS) entry which is preliminary data.</text>
</comment>
<reference evidence="6" key="3">
    <citation type="submission" date="2015-04" db="EMBL/GenBank/DDBJ databases">
        <title>Physiological reanalysis, assessment of diazotrophy, and genome sequences of multiple isolates of Streptomyces thermoautotrophicus.</title>
        <authorList>
            <person name="MacKellar D.C."/>
            <person name="Lieber L."/>
            <person name="Norman J."/>
            <person name="Bolger A."/>
            <person name="Tobin C."/>
            <person name="Murray J.W."/>
            <person name="Chang R."/>
            <person name="Ford T."/>
            <person name="Nguyen P.Q."/>
            <person name="Woodward J."/>
            <person name="Permingeat H."/>
            <person name="Joshi N.S."/>
            <person name="Silver P.A."/>
            <person name="Usadel B."/>
            <person name="Rutherford A.W."/>
            <person name="Friesen M."/>
            <person name="Prell J."/>
        </authorList>
    </citation>
    <scope>NUCLEOTIDE SEQUENCE [LARGE SCALE GENOMIC DNA]</scope>
    <source>
        <strain evidence="6">H1</strain>
    </source>
</reference>
<dbReference type="EMBL" id="LAXD01000001">
    <property type="protein sequence ID" value="KWW99969.1"/>
    <property type="molecule type" value="Genomic_DNA"/>
</dbReference>
<reference evidence="7" key="2">
    <citation type="submission" date="2015-02" db="EMBL/GenBank/DDBJ databases">
        <title>Physiological reanalysis, assessment of diazotrophy, and genome sequences of multiple isolates of Streptomyces thermoautotrophicus.</title>
        <authorList>
            <person name="MacKellar D.C."/>
            <person name="Lieber L."/>
            <person name="Norman J."/>
            <person name="Bolger A."/>
            <person name="Tobin C."/>
            <person name="Murray J.W."/>
            <person name="Friesen M."/>
            <person name="Prell J."/>
        </authorList>
    </citation>
    <scope>NUCLEOTIDE SEQUENCE [LARGE SCALE GENOMIC DNA]</scope>
    <source>
        <strain evidence="7">UBT1</strain>
    </source>
</reference>
<evidence type="ECO:0000256" key="1">
    <source>
        <dbReference type="ARBA" id="ARBA00006313"/>
    </source>
</evidence>
<dbReference type="Proteomes" id="UP000070188">
    <property type="component" value="Unassembled WGS sequence"/>
</dbReference>
<keyword evidence="3" id="KW-0560">Oxidoreductase</keyword>
<dbReference type="Proteomes" id="UP000070598">
    <property type="component" value="Unassembled WGS sequence"/>
</dbReference>
<reference evidence="4 8" key="1">
    <citation type="submission" date="2015-02" db="EMBL/GenBank/DDBJ databases">
        <title>Physiological reanalysis, assessment of diazotrophy, and genome sequences of multiple isolates of Streptomyces thermoautotrophicus.</title>
        <authorList>
            <person name="MacKellar D.C."/>
            <person name="Lieber L."/>
            <person name="Norman J."/>
            <person name="Bolger A."/>
            <person name="Tobin C."/>
            <person name="Murray J.W."/>
            <person name="Prell J."/>
        </authorList>
    </citation>
    <scope>NUCLEOTIDE SEQUENCE [LARGE SCALE GENOMIC DNA]</scope>
    <source>
        <strain evidence="4 8">UBT1</strain>
    </source>
</reference>
<proteinExistence type="inferred from homology"/>
<dbReference type="Proteomes" id="UP000070659">
    <property type="component" value="Unassembled WGS sequence"/>
</dbReference>
<evidence type="ECO:0000313" key="6">
    <source>
        <dbReference type="Proteomes" id="UP000070188"/>
    </source>
</evidence>
<dbReference type="GO" id="GO:0004497">
    <property type="term" value="F:monooxygenase activity"/>
    <property type="evidence" value="ECO:0007669"/>
    <property type="project" value="UniProtKB-KW"/>
</dbReference>
<keyword evidence="6" id="KW-1185">Reference proteome</keyword>
<dbReference type="InterPro" id="IPR036889">
    <property type="entry name" value="mOase_MmoB_DmpM_sf"/>
</dbReference>
<gene>
    <name evidence="3" type="ORF">LI90_1609</name>
    <name evidence="4" type="ORF">TH66_06970</name>
    <name evidence="5" type="ORF">TR74_24065</name>
</gene>
<dbReference type="EMBL" id="JYIK01001121">
    <property type="protein sequence ID" value="KWX04921.1"/>
    <property type="molecule type" value="Genomic_DNA"/>
</dbReference>
<dbReference type="AlphaFoldDB" id="A0A132N2I1"/>
<evidence type="ECO:0000313" key="7">
    <source>
        <dbReference type="Proteomes" id="UP000070598"/>
    </source>
</evidence>
<evidence type="ECO:0000313" key="4">
    <source>
        <dbReference type="EMBL" id="KWX04348.1"/>
    </source>
</evidence>
<dbReference type="EMBL" id="JYIJ01000015">
    <property type="protein sequence ID" value="KWX04348.1"/>
    <property type="molecule type" value="Genomic_DNA"/>
</dbReference>
<comment type="similarity">
    <text evidence="1">Belongs to the TmoD/XamoD family.</text>
</comment>
<evidence type="ECO:0000313" key="8">
    <source>
        <dbReference type="Proteomes" id="UP000070659"/>
    </source>
</evidence>
<dbReference type="PATRIC" id="fig|1469144.10.peg.1758"/>